<dbReference type="EMBL" id="KZ679131">
    <property type="protein sequence ID" value="PTB76724.1"/>
    <property type="molecule type" value="Genomic_DNA"/>
</dbReference>
<reference evidence="1 2" key="1">
    <citation type="submission" date="2016-07" db="EMBL/GenBank/DDBJ databases">
        <title>Multiple horizontal gene transfer events from other fungi enriched the ability of initially mycotrophic Trichoderma (Ascomycota) to feed on dead plant biomass.</title>
        <authorList>
            <consortium name="DOE Joint Genome Institute"/>
            <person name="Aerts A."/>
            <person name="Atanasova L."/>
            <person name="Chenthamara K."/>
            <person name="Zhang J."/>
            <person name="Grujic M."/>
            <person name="Henrissat B."/>
            <person name="Kuo A."/>
            <person name="Salamov A."/>
            <person name="Lipzen A."/>
            <person name="Labutti K."/>
            <person name="Barry K."/>
            <person name="Miao Y."/>
            <person name="Rahimi M.J."/>
            <person name="Shen Q."/>
            <person name="Grigoriev I.V."/>
            <person name="Kubicek C.P."/>
            <person name="Druzhinina I.S."/>
        </authorList>
    </citation>
    <scope>NUCLEOTIDE SEQUENCE [LARGE SCALE GENOMIC DNA]</scope>
    <source>
        <strain evidence="1 2">ATCC 18648</strain>
    </source>
</reference>
<sequence length="158" mass="17541">MCIFWAASEAVERGALAQTAVAHFVTHQKLPPNPETPRFALLLKRYGRVLLKEIPIQMRYQCLLSSPTCRGGCVRCRFDHGEQAGGNSTWPLPAYRCMSCVSHVSCLSLVGCLSMSLLFPCCLMLLPGSHCRSCQCMSGLRSIQRDAVCRDVFCHENT</sequence>
<gene>
    <name evidence="1" type="ORF">M440DRAFT_1233188</name>
</gene>
<organism evidence="1 2">
    <name type="scientific">Trichoderma longibrachiatum ATCC 18648</name>
    <dbReference type="NCBI Taxonomy" id="983965"/>
    <lineage>
        <taxon>Eukaryota</taxon>
        <taxon>Fungi</taxon>
        <taxon>Dikarya</taxon>
        <taxon>Ascomycota</taxon>
        <taxon>Pezizomycotina</taxon>
        <taxon>Sordariomycetes</taxon>
        <taxon>Hypocreomycetidae</taxon>
        <taxon>Hypocreales</taxon>
        <taxon>Hypocreaceae</taxon>
        <taxon>Trichoderma</taxon>
    </lineage>
</organism>
<dbReference type="Proteomes" id="UP000240760">
    <property type="component" value="Unassembled WGS sequence"/>
</dbReference>
<name>A0A2T4C5C5_TRILO</name>
<keyword evidence="2" id="KW-1185">Reference proteome</keyword>
<evidence type="ECO:0000313" key="2">
    <source>
        <dbReference type="Proteomes" id="UP000240760"/>
    </source>
</evidence>
<protein>
    <submittedName>
        <fullName evidence="1">Uncharacterized protein</fullName>
    </submittedName>
</protein>
<proteinExistence type="predicted"/>
<accession>A0A2T4C5C5</accession>
<evidence type="ECO:0000313" key="1">
    <source>
        <dbReference type="EMBL" id="PTB76724.1"/>
    </source>
</evidence>
<dbReference type="AlphaFoldDB" id="A0A2T4C5C5"/>